<sequence length="96" mass="10821">MTRTTKCRSCRKDRREWADRLCRKCAKTHPRTLTLHELGEADWRTTGGRARITAWLTAAGHDLSAVWHVQIHATTAQVFRVGEPAAVVELTAERAA</sequence>
<accession>A0ABQ4GBJ3</accession>
<dbReference type="RefSeq" id="WP_204061422.1">
    <property type="nucleotide sequence ID" value="NZ_BAAAGP010000030.1"/>
</dbReference>
<reference evidence="1 2" key="1">
    <citation type="submission" date="2021-01" db="EMBL/GenBank/DDBJ databases">
        <title>Whole genome shotgun sequence of Microbispora corallina NBRC 16416.</title>
        <authorList>
            <person name="Komaki H."/>
            <person name="Tamura T."/>
        </authorList>
    </citation>
    <scope>NUCLEOTIDE SEQUENCE [LARGE SCALE GENOMIC DNA]</scope>
    <source>
        <strain evidence="1 2">NBRC 16416</strain>
    </source>
</reference>
<organism evidence="1 2">
    <name type="scientific">Microbispora corallina</name>
    <dbReference type="NCBI Taxonomy" id="83302"/>
    <lineage>
        <taxon>Bacteria</taxon>
        <taxon>Bacillati</taxon>
        <taxon>Actinomycetota</taxon>
        <taxon>Actinomycetes</taxon>
        <taxon>Streptosporangiales</taxon>
        <taxon>Streptosporangiaceae</taxon>
        <taxon>Microbispora</taxon>
    </lineage>
</organism>
<gene>
    <name evidence="1" type="ORF">Mco01_74250</name>
</gene>
<dbReference type="EMBL" id="BOOC01000059">
    <property type="protein sequence ID" value="GIH44425.1"/>
    <property type="molecule type" value="Genomic_DNA"/>
</dbReference>
<evidence type="ECO:0000313" key="1">
    <source>
        <dbReference type="EMBL" id="GIH44425.1"/>
    </source>
</evidence>
<evidence type="ECO:0000313" key="2">
    <source>
        <dbReference type="Proteomes" id="UP000603904"/>
    </source>
</evidence>
<comment type="caution">
    <text evidence="1">The sequence shown here is derived from an EMBL/GenBank/DDBJ whole genome shotgun (WGS) entry which is preliminary data.</text>
</comment>
<protein>
    <submittedName>
        <fullName evidence="1">Uncharacterized protein</fullName>
    </submittedName>
</protein>
<dbReference type="Proteomes" id="UP000603904">
    <property type="component" value="Unassembled WGS sequence"/>
</dbReference>
<proteinExistence type="predicted"/>
<keyword evidence="2" id="KW-1185">Reference proteome</keyword>
<name>A0ABQ4GBJ3_9ACTN</name>